<dbReference type="Pfam" id="PF21316">
    <property type="entry name" value="TPPII_GBD"/>
    <property type="match status" value="1"/>
</dbReference>
<feature type="active site" description="Charge relay system" evidence="10">
    <location>
        <position position="41"/>
    </location>
</feature>
<proteinExistence type="inferred from homology"/>
<keyword evidence="17" id="KW-1185">Reference proteome</keyword>
<feature type="domain" description="Peptidase S8/S53" evidence="11">
    <location>
        <begin position="32"/>
        <end position="498"/>
    </location>
</feature>
<protein>
    <recommendedName>
        <fullName evidence="4">Tripeptidyl-peptidase 2</fullName>
        <ecNumber evidence="3">3.4.14.10</ecNumber>
    </recommendedName>
    <alternativeName>
        <fullName evidence="9">Tripeptidyl aminopeptidase</fullName>
    </alternativeName>
</protein>
<dbReference type="PANTHER" id="PTHR43806:SF14">
    <property type="entry name" value="TRIPEPTIDYL-PEPTIDASE 2"/>
    <property type="match status" value="1"/>
</dbReference>
<dbReference type="Proteomes" id="UP001642483">
    <property type="component" value="Unassembled WGS sequence"/>
</dbReference>
<accession>A0ABP0H2P4</accession>
<dbReference type="InterPro" id="IPR036852">
    <property type="entry name" value="Peptidase_S8/S53_dom_sf"/>
</dbReference>
<dbReference type="Pfam" id="PF12580">
    <property type="entry name" value="TPPII"/>
    <property type="match status" value="1"/>
</dbReference>
<evidence type="ECO:0000256" key="10">
    <source>
        <dbReference type="PROSITE-ProRule" id="PRU01240"/>
    </source>
</evidence>
<name>A0ABP0H2P4_CLALP</name>
<dbReference type="InterPro" id="IPR023828">
    <property type="entry name" value="Peptidase_S8_Ser-AS"/>
</dbReference>
<evidence type="ECO:0000256" key="2">
    <source>
        <dbReference type="ARBA" id="ARBA00011073"/>
    </source>
</evidence>
<comment type="catalytic activity">
    <reaction evidence="1">
        <text>Release of an N-terminal tripeptide from a polypeptide.</text>
        <dbReference type="EC" id="3.4.14.10"/>
    </reaction>
</comment>
<evidence type="ECO:0000313" key="17">
    <source>
        <dbReference type="Proteomes" id="UP001642483"/>
    </source>
</evidence>
<sequence length="1203" mass="132972">MNVDNDFPHHCMVPKAETGAVNFLKKYPAYDGRGITIAILDTGVDPGAPGLQITSDGRPKIIDIIDTTGSGDVDMSTVATPNTEGCIIGITGRKLVIPGNWSNPSGKYHIGMKNLWEIYPKGLKDRLQKEHKETLWDPYHKKMTAKTLSKLYEIKRKESEILMEEKIQKENLQTQVDTLDKLDKSWKEFGQTVDCVVFHDGVTFQACVDISMRGDLQSCPLLSSYRESQQYASFGGSTMLNFSVNVYEDGNILCIVANGGSHGTHVAAITAGYFANNPHQNGVAPGAQIVAIKIGDSRLATMETGTGLIRGVTEAVRHGCHLANLSYGEASHWPCSGKICEAIEESVTKHNLIFVSSAGNNGPCLSTVGSPGGTTQNIIGVGAWVSSDMMMAEYSMSERLPPNQYTWSSRGPCSNGMMGVCISAPGGAITSVPNWTLQGTQLMNGTSMSSPNACGSIALILSGLHALGIPYTPYSVRRALENTALKQDYIEPFAQGRGLIQVNGCFDYMTKYKDLPDNKISYTVSLPRSNKGIYLRSTAESIIPQNYIITVEPKYHSSAGSMEKIQFKCHMVICCNQSWITCPSYLELMNTARTFNVKVDARGLNPGAHYGEIQGFDSDSPHRGALFTVPVTVIKVDIVDASSSFKFKLEASLFKPGHICRRFFHVPDGATWAELSLKNNSIDQSARFVVHSVQLLPQRAFRETQFYKFVNISHGGLADITFPVIGGNTLELCVARWWSNLGDVTLSYDVQFHGIKTSSCVTTMHAVDGIHRMELKSLLSDEISPAITLKHVVQPLRPTEHAIKPLTSRDFLSGDRPVYELVNTYSFHLSKSTEVIISFPLLSDLLYENEYNSQLWLLFDNNKSFLGAGDAYPNQYSIQLEKGDYIVRLQVTQESRDSLQRLQDAALALKLKLSSSVNLDVFSNHRDALIGGSKLGSTYMKPDQVMPIYIAPLSEEKIPKHISAGQYLTGTLNIAKSDRVKQLNTYRINYVLLDQPAKSKSYKNGKKNNKQPSTLATVKKFAEKSKEEMRDLQILWMTRYEQLDLFEKLQKEYPEHIPIYVAKLVVLESSKNRMGKLDELIQIADEIISRINFQKLSANAGYKNDPRPEATAIKSETEKEKNHLLTALVSKGIALSNKIISNDEIVVSTKVTSDVGSGENLKPEAFNFYGNRKGKVGHKDVSSSYPLVVRCFSANIDVNTRCG</sequence>
<feature type="active site" description="Charge relay system" evidence="10">
    <location>
        <position position="262"/>
    </location>
</feature>
<comment type="similarity">
    <text evidence="2 10">Belongs to the peptidase S8 family.</text>
</comment>
<evidence type="ECO:0000256" key="3">
    <source>
        <dbReference type="ARBA" id="ARBA00012462"/>
    </source>
</evidence>
<dbReference type="Pfam" id="PF21223">
    <property type="entry name" value="TPPII_Ig-like-1"/>
    <property type="match status" value="1"/>
</dbReference>
<dbReference type="InterPro" id="IPR050131">
    <property type="entry name" value="Peptidase_S8_subtilisin-like"/>
</dbReference>
<feature type="domain" description="Tripeptidyl peptidase II C-terminal" evidence="13">
    <location>
        <begin position="1022"/>
        <end position="1073"/>
    </location>
</feature>
<dbReference type="Pfam" id="PF00082">
    <property type="entry name" value="Peptidase_S8"/>
    <property type="match status" value="1"/>
</dbReference>
<evidence type="ECO:0000256" key="1">
    <source>
        <dbReference type="ARBA" id="ARBA00001910"/>
    </source>
</evidence>
<feature type="active site" description="Charge relay system" evidence="10">
    <location>
        <position position="447"/>
    </location>
</feature>
<dbReference type="InterPro" id="IPR048384">
    <property type="entry name" value="TPPII_GBD"/>
</dbReference>
<feature type="domain" description="Tripeptidyl-peptidase II first Ig-like" evidence="14">
    <location>
        <begin position="520"/>
        <end position="634"/>
    </location>
</feature>
<dbReference type="CDD" id="cd04857">
    <property type="entry name" value="Peptidases_S8_Tripeptidyl_Aminopeptidase_II"/>
    <property type="match status" value="1"/>
</dbReference>
<evidence type="ECO:0000259" key="14">
    <source>
        <dbReference type="Pfam" id="PF21223"/>
    </source>
</evidence>
<organism evidence="16 17">
    <name type="scientific">Clavelina lepadiformis</name>
    <name type="common">Light-bulb sea squirt</name>
    <name type="synonym">Ascidia lepadiformis</name>
    <dbReference type="NCBI Taxonomy" id="159417"/>
    <lineage>
        <taxon>Eukaryota</taxon>
        <taxon>Metazoa</taxon>
        <taxon>Chordata</taxon>
        <taxon>Tunicata</taxon>
        <taxon>Ascidiacea</taxon>
        <taxon>Aplousobranchia</taxon>
        <taxon>Clavelinidae</taxon>
        <taxon>Clavelina</taxon>
    </lineage>
</organism>
<evidence type="ECO:0000256" key="7">
    <source>
        <dbReference type="ARBA" id="ARBA00022801"/>
    </source>
</evidence>
<keyword evidence="8 10" id="KW-0720">Serine protease</keyword>
<evidence type="ECO:0000256" key="9">
    <source>
        <dbReference type="ARBA" id="ARBA00032232"/>
    </source>
</evidence>
<comment type="caution">
    <text evidence="16">The sequence shown here is derived from an EMBL/GenBank/DDBJ whole genome shotgun (WGS) entry which is preliminary data.</text>
</comment>
<dbReference type="PANTHER" id="PTHR43806">
    <property type="entry name" value="PEPTIDASE S8"/>
    <property type="match status" value="1"/>
</dbReference>
<dbReference type="SUPFAM" id="SSF52743">
    <property type="entry name" value="Subtilisin-like"/>
    <property type="match status" value="1"/>
</dbReference>
<dbReference type="InterPro" id="IPR022229">
    <property type="entry name" value="TPPII_Ig-like-2"/>
</dbReference>
<evidence type="ECO:0000313" key="16">
    <source>
        <dbReference type="EMBL" id="CAK8697828.1"/>
    </source>
</evidence>
<dbReference type="EC" id="3.4.14.10" evidence="3"/>
<dbReference type="InterPro" id="IPR046939">
    <property type="entry name" value="TPPII_C_sf"/>
</dbReference>
<keyword evidence="5" id="KW-0031">Aminopeptidase</keyword>
<evidence type="ECO:0000259" key="13">
    <source>
        <dbReference type="Pfam" id="PF12583"/>
    </source>
</evidence>
<dbReference type="InterPro" id="IPR022232">
    <property type="entry name" value="TPPII_C_art"/>
</dbReference>
<gene>
    <name evidence="16" type="ORF">CVLEPA_LOCUS31326</name>
</gene>
<keyword evidence="6 10" id="KW-0645">Protease</keyword>
<dbReference type="Gene3D" id="3.40.50.200">
    <property type="entry name" value="Peptidase S8/S53 domain"/>
    <property type="match status" value="2"/>
</dbReference>
<evidence type="ECO:0000256" key="6">
    <source>
        <dbReference type="ARBA" id="ARBA00022670"/>
    </source>
</evidence>
<dbReference type="EMBL" id="CAWYQH010000174">
    <property type="protein sequence ID" value="CAK8697828.1"/>
    <property type="molecule type" value="Genomic_DNA"/>
</dbReference>
<feature type="domain" description="Tripeptidyl peptidase II second Ig-like" evidence="12">
    <location>
        <begin position="777"/>
        <end position="962"/>
    </location>
</feature>
<reference evidence="16 17" key="1">
    <citation type="submission" date="2024-02" db="EMBL/GenBank/DDBJ databases">
        <authorList>
            <person name="Daric V."/>
            <person name="Darras S."/>
        </authorList>
    </citation>
    <scope>NUCLEOTIDE SEQUENCE [LARGE SCALE GENOMIC DNA]</scope>
</reference>
<dbReference type="Gene3D" id="1.25.40.710">
    <property type="match status" value="1"/>
</dbReference>
<dbReference type="InterPro" id="IPR048383">
    <property type="entry name" value="TPPII_Ig-like-1"/>
</dbReference>
<dbReference type="Pfam" id="PF12583">
    <property type="entry name" value="TPPII_C"/>
    <property type="match status" value="1"/>
</dbReference>
<dbReference type="InterPro" id="IPR046940">
    <property type="entry name" value="TPPII_Ig-like_sf"/>
</dbReference>
<dbReference type="PRINTS" id="PR00723">
    <property type="entry name" value="SUBTILISIN"/>
</dbReference>
<keyword evidence="7 10" id="KW-0378">Hydrolase</keyword>
<dbReference type="InterPro" id="IPR034051">
    <property type="entry name" value="TPP_II_domain"/>
</dbReference>
<dbReference type="InterPro" id="IPR000209">
    <property type="entry name" value="Peptidase_S8/S53_dom"/>
</dbReference>
<dbReference type="PROSITE" id="PS51892">
    <property type="entry name" value="SUBTILASE"/>
    <property type="match status" value="1"/>
</dbReference>
<dbReference type="Gene3D" id="2.60.40.3170">
    <property type="match status" value="1"/>
</dbReference>
<evidence type="ECO:0000256" key="4">
    <source>
        <dbReference type="ARBA" id="ARBA00020244"/>
    </source>
</evidence>
<feature type="domain" description="Tripeptidyl-peptidase II galactose-binding" evidence="15">
    <location>
        <begin position="654"/>
        <end position="742"/>
    </location>
</feature>
<dbReference type="PROSITE" id="PS00138">
    <property type="entry name" value="SUBTILASE_SER"/>
    <property type="match status" value="1"/>
</dbReference>
<evidence type="ECO:0000259" key="11">
    <source>
        <dbReference type="Pfam" id="PF00082"/>
    </source>
</evidence>
<evidence type="ECO:0000256" key="8">
    <source>
        <dbReference type="ARBA" id="ARBA00022825"/>
    </source>
</evidence>
<evidence type="ECO:0000256" key="5">
    <source>
        <dbReference type="ARBA" id="ARBA00022438"/>
    </source>
</evidence>
<evidence type="ECO:0000259" key="12">
    <source>
        <dbReference type="Pfam" id="PF12580"/>
    </source>
</evidence>
<dbReference type="InterPro" id="IPR015500">
    <property type="entry name" value="Peptidase_S8_subtilisin-rel"/>
</dbReference>
<dbReference type="Gene3D" id="6.10.250.3080">
    <property type="match status" value="1"/>
</dbReference>
<evidence type="ECO:0000259" key="15">
    <source>
        <dbReference type="Pfam" id="PF21316"/>
    </source>
</evidence>